<dbReference type="NCBIfam" id="NF003995">
    <property type="entry name" value="PRK05472.2-4"/>
    <property type="match status" value="1"/>
</dbReference>
<reference evidence="10 11" key="1">
    <citation type="journal article" date="2012" name="PLoS ONE">
        <title>Complete Genome and Transcriptomes of Streptococcus parasanguinis FW213: Phylogenic Relations and Potential Virulence Mechanisms.</title>
        <authorList>
            <person name="Geng J."/>
            <person name="Chiu C.H."/>
            <person name="Tang P."/>
            <person name="Chen Y."/>
            <person name="Shieh H.R."/>
            <person name="Hu S."/>
            <person name="Chen Y.Y."/>
        </authorList>
    </citation>
    <scope>NUCLEOTIDE SEQUENCE [LARGE SCALE GENOMIC DNA]</scope>
    <source>
        <strain evidence="10 11">FW213</strain>
    </source>
</reference>
<dbReference type="GO" id="GO:0045892">
    <property type="term" value="P:negative regulation of DNA-templated transcription"/>
    <property type="evidence" value="ECO:0007669"/>
    <property type="project" value="InterPro"/>
</dbReference>
<dbReference type="InterPro" id="IPR036390">
    <property type="entry name" value="WH_DNA-bd_sf"/>
</dbReference>
<keyword evidence="5 8" id="KW-0238">DNA-binding</keyword>
<dbReference type="Pfam" id="PF06971">
    <property type="entry name" value="Put_DNA-bind_N"/>
    <property type="match status" value="1"/>
</dbReference>
<dbReference type="Gene3D" id="1.10.10.10">
    <property type="entry name" value="Winged helix-like DNA-binding domain superfamily/Winged helix DNA-binding domain"/>
    <property type="match status" value="1"/>
</dbReference>
<sequence length="232" mass="26120">MIFSQSSYTIRGKGCDIVKHDKNTPIPRATAKRLSLYYRIFKRFNSEKIERANSKQIADAIGIDSATVRRDFSYFGELGRRGFGYDVKKLMNFFADLLNDNAITNVAIVGIGNMGSALLNYRFHERNKMKIVMAFDLDDHELINTKSKDGIPIYGISSIKEKLKQEGIQTAILTVPSVKAQEVASLLVDAGVKGILSFSPVHLTVPKDVVVQYVDLTSELQTLLYFMRKNEE</sequence>
<dbReference type="HOGENOM" id="CLU_061534_1_1_9"/>
<dbReference type="SMART" id="SM00881">
    <property type="entry name" value="CoA_binding"/>
    <property type="match status" value="1"/>
</dbReference>
<protein>
    <recommendedName>
        <fullName evidence="8">Redox-sensing transcriptional repressor Rex</fullName>
    </recommendedName>
</protein>
<evidence type="ECO:0000256" key="6">
    <source>
        <dbReference type="ARBA" id="ARBA00023163"/>
    </source>
</evidence>
<dbReference type="GO" id="GO:0003677">
    <property type="term" value="F:DNA binding"/>
    <property type="evidence" value="ECO:0007669"/>
    <property type="project" value="UniProtKB-UniRule"/>
</dbReference>
<evidence type="ECO:0000259" key="9">
    <source>
        <dbReference type="SMART" id="SM00881"/>
    </source>
</evidence>
<evidence type="ECO:0000313" key="10">
    <source>
        <dbReference type="EMBL" id="AFJ25977.1"/>
    </source>
</evidence>
<dbReference type="AlphaFoldDB" id="I1ZLQ3"/>
<dbReference type="PATRIC" id="fig|1114965.3.peg.947"/>
<keyword evidence="2 8" id="KW-0678">Repressor</keyword>
<dbReference type="HAMAP" id="MF_01131">
    <property type="entry name" value="Rex"/>
    <property type="match status" value="1"/>
</dbReference>
<accession>I1ZLQ3</accession>
<evidence type="ECO:0000256" key="4">
    <source>
        <dbReference type="ARBA" id="ARBA00023027"/>
    </source>
</evidence>
<dbReference type="eggNOG" id="COG2344">
    <property type="taxonomic scope" value="Bacteria"/>
</dbReference>
<comment type="subunit">
    <text evidence="8">Homodimer.</text>
</comment>
<evidence type="ECO:0000256" key="8">
    <source>
        <dbReference type="HAMAP-Rule" id="MF_01131"/>
    </source>
</evidence>
<dbReference type="InterPro" id="IPR058133">
    <property type="entry name" value="Rex_streptococcus"/>
</dbReference>
<dbReference type="InterPro" id="IPR036291">
    <property type="entry name" value="NAD(P)-bd_dom_sf"/>
</dbReference>
<evidence type="ECO:0000256" key="1">
    <source>
        <dbReference type="ARBA" id="ARBA00022490"/>
    </source>
</evidence>
<feature type="binding site" evidence="8">
    <location>
        <begin position="110"/>
        <end position="115"/>
    </location>
    <ligand>
        <name>NAD(+)</name>
        <dbReference type="ChEBI" id="CHEBI:57540"/>
    </ligand>
</feature>
<keyword evidence="4 8" id="KW-0520">NAD</keyword>
<dbReference type="EMBL" id="CP003122">
    <property type="protein sequence ID" value="AFJ25977.1"/>
    <property type="molecule type" value="Genomic_DNA"/>
</dbReference>
<dbReference type="InterPro" id="IPR003781">
    <property type="entry name" value="CoA-bd"/>
</dbReference>
<proteinExistence type="inferred from homology"/>
<dbReference type="SUPFAM" id="SSF46785">
    <property type="entry name" value="Winged helix' DNA-binding domain"/>
    <property type="match status" value="1"/>
</dbReference>
<dbReference type="NCBIfam" id="NF003991">
    <property type="entry name" value="PRK05472.1-5"/>
    <property type="match status" value="1"/>
</dbReference>
<dbReference type="NCBIfam" id="NF003996">
    <property type="entry name" value="PRK05472.2-5"/>
    <property type="match status" value="1"/>
</dbReference>
<comment type="similarity">
    <text evidence="8">Belongs to the transcriptional regulatory Rex family.</text>
</comment>
<evidence type="ECO:0000256" key="3">
    <source>
        <dbReference type="ARBA" id="ARBA00023015"/>
    </source>
</evidence>
<dbReference type="GO" id="GO:0051775">
    <property type="term" value="P:response to redox state"/>
    <property type="evidence" value="ECO:0007669"/>
    <property type="project" value="InterPro"/>
</dbReference>
<dbReference type="InterPro" id="IPR058203">
    <property type="entry name" value="Rex_bacilli-type"/>
</dbReference>
<organism evidence="10 11">
    <name type="scientific">Streptococcus parasanguinis FW213</name>
    <dbReference type="NCBI Taxonomy" id="1114965"/>
    <lineage>
        <taxon>Bacteria</taxon>
        <taxon>Bacillati</taxon>
        <taxon>Bacillota</taxon>
        <taxon>Bacilli</taxon>
        <taxon>Lactobacillales</taxon>
        <taxon>Streptococcaceae</taxon>
        <taxon>Streptococcus</taxon>
    </lineage>
</organism>
<evidence type="ECO:0000256" key="2">
    <source>
        <dbReference type="ARBA" id="ARBA00022491"/>
    </source>
</evidence>
<dbReference type="PaxDb" id="1114965-Spaf_0982"/>
<dbReference type="SUPFAM" id="SSF51735">
    <property type="entry name" value="NAD(P)-binding Rossmann-fold domains"/>
    <property type="match status" value="1"/>
</dbReference>
<evidence type="ECO:0000313" key="11">
    <source>
        <dbReference type="Proteomes" id="UP000002865"/>
    </source>
</evidence>
<dbReference type="Pfam" id="PF02629">
    <property type="entry name" value="CoA_binding"/>
    <property type="match status" value="1"/>
</dbReference>
<comment type="function">
    <text evidence="7">Modulates transcription in response to changes in cellular NADH/NAD(+) redox state. Binds to the promoter of the aldehyde-alcohol dehydrogenase adhE gene. Functions as a redox-dependent repressor of adhE expression.</text>
</comment>
<dbReference type="GO" id="GO:0003700">
    <property type="term" value="F:DNA-binding transcription factor activity"/>
    <property type="evidence" value="ECO:0007669"/>
    <property type="project" value="UniProtKB-UniRule"/>
</dbReference>
<dbReference type="InterPro" id="IPR022876">
    <property type="entry name" value="Tscrpt_rep_Rex"/>
</dbReference>
<dbReference type="STRING" id="1114965.Spaf_0982"/>
<dbReference type="Proteomes" id="UP000002865">
    <property type="component" value="Chromosome"/>
</dbReference>
<feature type="DNA-binding region" description="H-T-H motif" evidence="8">
    <location>
        <begin position="36"/>
        <end position="75"/>
    </location>
</feature>
<dbReference type="NCBIfam" id="NF003988">
    <property type="entry name" value="PRK05472.1-1"/>
    <property type="match status" value="1"/>
</dbReference>
<dbReference type="PANTHER" id="PTHR35786:SF1">
    <property type="entry name" value="REDOX-SENSING TRANSCRIPTIONAL REPRESSOR REX 1"/>
    <property type="match status" value="1"/>
</dbReference>
<name>I1ZLQ3_STRPA</name>
<evidence type="ECO:0000256" key="7">
    <source>
        <dbReference type="ARBA" id="ARBA00045582"/>
    </source>
</evidence>
<dbReference type="GO" id="GO:0005737">
    <property type="term" value="C:cytoplasm"/>
    <property type="evidence" value="ECO:0007669"/>
    <property type="project" value="UniProtKB-SubCell"/>
</dbReference>
<evidence type="ECO:0000256" key="5">
    <source>
        <dbReference type="ARBA" id="ARBA00023125"/>
    </source>
</evidence>
<dbReference type="KEGG" id="scf:Spaf_0982"/>
<comment type="subcellular location">
    <subcellularLocation>
        <location evidence="8">Cytoplasm</location>
    </subcellularLocation>
</comment>
<keyword evidence="6 8" id="KW-0804">Transcription</keyword>
<dbReference type="NCBIfam" id="NF003989">
    <property type="entry name" value="PRK05472.1-3"/>
    <property type="match status" value="1"/>
</dbReference>
<keyword evidence="3 8" id="KW-0805">Transcription regulation</keyword>
<dbReference type="InterPro" id="IPR036388">
    <property type="entry name" value="WH-like_DNA-bd_sf"/>
</dbReference>
<feature type="domain" description="CoA-binding" evidence="9">
    <location>
        <begin position="99"/>
        <end position="202"/>
    </location>
</feature>
<gene>
    <name evidence="8" type="primary">rex</name>
    <name evidence="10" type="ORF">Spaf_0982</name>
</gene>
<keyword evidence="1 8" id="KW-0963">Cytoplasm</keyword>
<dbReference type="InterPro" id="IPR009718">
    <property type="entry name" value="Rex_DNA-bd_C_dom"/>
</dbReference>
<dbReference type="PANTHER" id="PTHR35786">
    <property type="entry name" value="REDOX-SENSING TRANSCRIPTIONAL REPRESSOR REX"/>
    <property type="match status" value="1"/>
</dbReference>
<dbReference type="NCBIfam" id="NF003994">
    <property type="entry name" value="PRK05472.2-3"/>
    <property type="match status" value="1"/>
</dbReference>
<dbReference type="Gene3D" id="3.40.50.720">
    <property type="entry name" value="NAD(P)-binding Rossmann-like Domain"/>
    <property type="match status" value="1"/>
</dbReference>